<proteinExistence type="predicted"/>
<feature type="domain" description="DUF4412" evidence="2">
    <location>
        <begin position="102"/>
        <end position="156"/>
    </location>
</feature>
<dbReference type="InterPro" id="IPR025524">
    <property type="entry name" value="DUF4412"/>
</dbReference>
<comment type="caution">
    <text evidence="3">The sequence shown here is derived from an EMBL/GenBank/DDBJ whole genome shotgun (WGS) entry which is preliminary data.</text>
</comment>
<evidence type="ECO:0000259" key="2">
    <source>
        <dbReference type="Pfam" id="PF14371"/>
    </source>
</evidence>
<dbReference type="RefSeq" id="WP_144916616.1">
    <property type="nucleotide sequence ID" value="NZ_VLLI01000020.1"/>
</dbReference>
<dbReference type="Pfam" id="PF14371">
    <property type="entry name" value="DUF4412"/>
    <property type="match status" value="1"/>
</dbReference>
<protein>
    <submittedName>
        <fullName evidence="3">Uncharacterized protein DUF4412</fullName>
    </submittedName>
</protein>
<dbReference type="OrthoDB" id="1467107at2"/>
<keyword evidence="4" id="KW-1185">Reference proteome</keyword>
<evidence type="ECO:0000313" key="4">
    <source>
        <dbReference type="Proteomes" id="UP000317010"/>
    </source>
</evidence>
<dbReference type="EMBL" id="VLLI01000020">
    <property type="protein sequence ID" value="TWI94368.1"/>
    <property type="molecule type" value="Genomic_DNA"/>
</dbReference>
<dbReference type="AlphaFoldDB" id="A0A562TMA1"/>
<feature type="chain" id="PRO_5021842782" evidence="1">
    <location>
        <begin position="24"/>
        <end position="221"/>
    </location>
</feature>
<feature type="signal peptide" evidence="1">
    <location>
        <begin position="1"/>
        <end position="23"/>
    </location>
</feature>
<gene>
    <name evidence="3" type="ORF">JN11_04759</name>
</gene>
<sequence>MKTMLKPILLLLLLTLIFNTVNAQRQIKEGIVTYSASYDLPADKKDLAAGLPSEIMCFFRGDSTAAIVIQNGTTIKGVSVFKDNYHSMIIDFPSIEKKIFVLLTAAEVAEERASNPELTAVKGTEKQVVNGYNCFKTTVTDKKSGAVYEIWLTNDIDITPNSVSKPVSGFGGVPVKFVTFNHGLKINAELKELTETSVPPGFFTATKDYEPMSYADLKAVL</sequence>
<evidence type="ECO:0000313" key="3">
    <source>
        <dbReference type="EMBL" id="TWI94368.1"/>
    </source>
</evidence>
<organism evidence="3 4">
    <name type="scientific">Mucilaginibacter frigoritolerans</name>
    <dbReference type="NCBI Taxonomy" id="652788"/>
    <lineage>
        <taxon>Bacteria</taxon>
        <taxon>Pseudomonadati</taxon>
        <taxon>Bacteroidota</taxon>
        <taxon>Sphingobacteriia</taxon>
        <taxon>Sphingobacteriales</taxon>
        <taxon>Sphingobacteriaceae</taxon>
        <taxon>Mucilaginibacter</taxon>
    </lineage>
</organism>
<reference evidence="3 4" key="1">
    <citation type="submission" date="2019-07" db="EMBL/GenBank/DDBJ databases">
        <title>Genomic Encyclopedia of Archaeal and Bacterial Type Strains, Phase II (KMG-II): from individual species to whole genera.</title>
        <authorList>
            <person name="Goeker M."/>
        </authorList>
    </citation>
    <scope>NUCLEOTIDE SEQUENCE [LARGE SCALE GENOMIC DNA]</scope>
    <source>
        <strain evidence="3 4">ATCC BAA-1854</strain>
    </source>
</reference>
<keyword evidence="1" id="KW-0732">Signal</keyword>
<evidence type="ECO:0000256" key="1">
    <source>
        <dbReference type="SAM" id="SignalP"/>
    </source>
</evidence>
<dbReference type="Proteomes" id="UP000317010">
    <property type="component" value="Unassembled WGS sequence"/>
</dbReference>
<accession>A0A562TMA1</accession>
<name>A0A562TMA1_9SPHI</name>